<dbReference type="EMBL" id="CALTRL010000399">
    <property type="protein sequence ID" value="CAH7667887.1"/>
    <property type="molecule type" value="Genomic_DNA"/>
</dbReference>
<gene>
    <name evidence="1" type="ORF">PPACK8108_LOCUS2327</name>
</gene>
<name>A0AAV0AI44_PHAPC</name>
<protein>
    <submittedName>
        <fullName evidence="1">Uncharacterized protein</fullName>
    </submittedName>
</protein>
<dbReference type="AlphaFoldDB" id="A0AAV0AI44"/>
<sequence length="126" mass="14896">MGIRATEELEVGEEIRFENGGSSRACADEDLERLTWQLELVKVKANDQQYARQRREDQQVLIENWTMTEQQQIQVMTIDEREKDQNFERGGLFVLDGWLDYERSFQGRDQHIDGQVELLHGNQRLL</sequence>
<proteinExistence type="predicted"/>
<evidence type="ECO:0000313" key="2">
    <source>
        <dbReference type="Proteomes" id="UP001153365"/>
    </source>
</evidence>
<reference evidence="1" key="1">
    <citation type="submission" date="2022-06" db="EMBL/GenBank/DDBJ databases">
        <authorList>
            <consortium name="SYNGENTA / RWTH Aachen University"/>
        </authorList>
    </citation>
    <scope>NUCLEOTIDE SEQUENCE</scope>
</reference>
<keyword evidence="2" id="KW-1185">Reference proteome</keyword>
<accession>A0AAV0AI44</accession>
<comment type="caution">
    <text evidence="1">The sequence shown here is derived from an EMBL/GenBank/DDBJ whole genome shotgun (WGS) entry which is preliminary data.</text>
</comment>
<organism evidence="1 2">
    <name type="scientific">Phakopsora pachyrhizi</name>
    <name type="common">Asian soybean rust disease fungus</name>
    <dbReference type="NCBI Taxonomy" id="170000"/>
    <lineage>
        <taxon>Eukaryota</taxon>
        <taxon>Fungi</taxon>
        <taxon>Dikarya</taxon>
        <taxon>Basidiomycota</taxon>
        <taxon>Pucciniomycotina</taxon>
        <taxon>Pucciniomycetes</taxon>
        <taxon>Pucciniales</taxon>
        <taxon>Phakopsoraceae</taxon>
        <taxon>Phakopsora</taxon>
    </lineage>
</organism>
<dbReference type="Proteomes" id="UP001153365">
    <property type="component" value="Unassembled WGS sequence"/>
</dbReference>
<evidence type="ECO:0000313" key="1">
    <source>
        <dbReference type="EMBL" id="CAH7667887.1"/>
    </source>
</evidence>